<keyword evidence="3" id="KW-1185">Reference proteome</keyword>
<proteinExistence type="predicted"/>
<feature type="chain" id="PRO_5046277451" evidence="1">
    <location>
        <begin position="33"/>
        <end position="119"/>
    </location>
</feature>
<organism evidence="2 3">
    <name type="scientific">Goodea atripinnis</name>
    <dbReference type="NCBI Taxonomy" id="208336"/>
    <lineage>
        <taxon>Eukaryota</taxon>
        <taxon>Metazoa</taxon>
        <taxon>Chordata</taxon>
        <taxon>Craniata</taxon>
        <taxon>Vertebrata</taxon>
        <taxon>Euteleostomi</taxon>
        <taxon>Actinopterygii</taxon>
        <taxon>Neopterygii</taxon>
        <taxon>Teleostei</taxon>
        <taxon>Neoteleostei</taxon>
        <taxon>Acanthomorphata</taxon>
        <taxon>Ovalentaria</taxon>
        <taxon>Atherinomorphae</taxon>
        <taxon>Cyprinodontiformes</taxon>
        <taxon>Goodeidae</taxon>
        <taxon>Goodea</taxon>
    </lineage>
</organism>
<evidence type="ECO:0000313" key="3">
    <source>
        <dbReference type="Proteomes" id="UP001476798"/>
    </source>
</evidence>
<gene>
    <name evidence="2" type="ORF">GOODEAATRI_000158</name>
</gene>
<keyword evidence="1" id="KW-0732">Signal</keyword>
<feature type="signal peptide" evidence="1">
    <location>
        <begin position="1"/>
        <end position="32"/>
    </location>
</feature>
<reference evidence="2 3" key="1">
    <citation type="submission" date="2021-06" db="EMBL/GenBank/DDBJ databases">
        <authorList>
            <person name="Palmer J.M."/>
        </authorList>
    </citation>
    <scope>NUCLEOTIDE SEQUENCE [LARGE SCALE GENOMIC DNA]</scope>
    <source>
        <strain evidence="2 3">GA_2019</strain>
        <tissue evidence="2">Muscle</tissue>
    </source>
</reference>
<sequence length="119" mass="13356">MKFFARGGWLSRGTRTNRTFFFIVLAFQMASGGWKGGHLEGRRGKTLEPINRSQLPQKLKPYTISAFAFKLKGDGNVQSSMAVTNTLLVHPHPDPNTKGPTLLVSYLNCSKAEQRFVLW</sequence>
<protein>
    <submittedName>
        <fullName evidence="2">Uncharacterized protein</fullName>
    </submittedName>
</protein>
<evidence type="ECO:0000256" key="1">
    <source>
        <dbReference type="SAM" id="SignalP"/>
    </source>
</evidence>
<comment type="caution">
    <text evidence="2">The sequence shown here is derived from an EMBL/GenBank/DDBJ whole genome shotgun (WGS) entry which is preliminary data.</text>
</comment>
<accession>A0ABV0PJK2</accession>
<name>A0ABV0PJK2_9TELE</name>
<evidence type="ECO:0000313" key="2">
    <source>
        <dbReference type="EMBL" id="MEQ2183641.1"/>
    </source>
</evidence>
<dbReference type="Proteomes" id="UP001476798">
    <property type="component" value="Unassembled WGS sequence"/>
</dbReference>
<dbReference type="EMBL" id="JAHRIO010079969">
    <property type="protein sequence ID" value="MEQ2183641.1"/>
    <property type="molecule type" value="Genomic_DNA"/>
</dbReference>